<reference evidence="2 3" key="1">
    <citation type="submission" date="2019-09" db="EMBL/GenBank/DDBJ databases">
        <title>Bird 10,000 Genomes (B10K) Project - Family phase.</title>
        <authorList>
            <person name="Zhang G."/>
        </authorList>
    </citation>
    <scope>NUCLEOTIDE SEQUENCE [LARGE SCALE GENOMIC DNA]</scope>
    <source>
        <strain evidence="2">B10K-DU-001-43</strain>
        <tissue evidence="2">Muscle</tissue>
    </source>
</reference>
<evidence type="ECO:0000256" key="1">
    <source>
        <dbReference type="ARBA" id="ARBA00029457"/>
    </source>
</evidence>
<feature type="non-terminal residue" evidence="2">
    <location>
        <position position="1"/>
    </location>
</feature>
<evidence type="ECO:0000313" key="2">
    <source>
        <dbReference type="EMBL" id="NXK91571.1"/>
    </source>
</evidence>
<organism evidence="2 3">
    <name type="scientific">Formicarius rufipectus</name>
    <dbReference type="NCBI Taxonomy" id="1118560"/>
    <lineage>
        <taxon>Eukaryota</taxon>
        <taxon>Metazoa</taxon>
        <taxon>Chordata</taxon>
        <taxon>Craniata</taxon>
        <taxon>Vertebrata</taxon>
        <taxon>Euteleostomi</taxon>
        <taxon>Archelosauria</taxon>
        <taxon>Archosauria</taxon>
        <taxon>Dinosauria</taxon>
        <taxon>Saurischia</taxon>
        <taxon>Theropoda</taxon>
        <taxon>Coelurosauria</taxon>
        <taxon>Aves</taxon>
        <taxon>Neognathae</taxon>
        <taxon>Neoaves</taxon>
        <taxon>Telluraves</taxon>
        <taxon>Australaves</taxon>
        <taxon>Passeriformes</taxon>
        <taxon>Formicariidae</taxon>
        <taxon>Formicarius</taxon>
    </lineage>
</organism>
<dbReference type="PANTHER" id="PTHR31493:SF1">
    <property type="entry name" value="PROTEIN C19ORF12"/>
    <property type="match status" value="1"/>
</dbReference>
<dbReference type="Pfam" id="PF20721">
    <property type="entry name" value="C19orf12"/>
    <property type="match status" value="1"/>
</dbReference>
<proteinExistence type="inferred from homology"/>
<comment type="caution">
    <text evidence="2">The sequence shown here is derived from an EMBL/GenBank/DDBJ whole genome shotgun (WGS) entry which is preliminary data.</text>
</comment>
<comment type="similarity">
    <text evidence="1">Belongs to the C19orf12 family.</text>
</comment>
<evidence type="ECO:0000313" key="3">
    <source>
        <dbReference type="Proteomes" id="UP000520463"/>
    </source>
</evidence>
<dbReference type="OrthoDB" id="5976774at2759"/>
<gene>
    <name evidence="2" type="primary">Cs012</name>
    <name evidence="2" type="ORF">FORRUF_R12725</name>
</gene>
<dbReference type="EMBL" id="VXAU01002873">
    <property type="protein sequence ID" value="NXK91571.1"/>
    <property type="molecule type" value="Genomic_DNA"/>
</dbReference>
<protein>
    <submittedName>
        <fullName evidence="2">CS012 protein</fullName>
    </submittedName>
</protein>
<dbReference type="AlphaFoldDB" id="A0A7L0NET1"/>
<feature type="non-terminal residue" evidence="2">
    <location>
        <position position="129"/>
    </location>
</feature>
<dbReference type="PANTHER" id="PTHR31493">
    <property type="entry name" value="NAZO FAMILY MEMBER"/>
    <property type="match status" value="1"/>
</dbReference>
<accession>A0A7L0NET1</accession>
<dbReference type="Proteomes" id="UP000520463">
    <property type="component" value="Unassembled WGS sequence"/>
</dbReference>
<sequence length="129" mass="13582">MPIPVDDVMQLLSHIYAEESMKAAIKYSCLGALLAGASAFAGALLGGPPGIAIGGTVGGLLGAWMSSGKFKPVPQILSELPPAEKKKLYDEVVGIIRHLDWTDVVQLIALVMGKAGLKQKLKAVLIKYL</sequence>
<name>A0A7L0NET1_9PASS</name>
<keyword evidence="3" id="KW-1185">Reference proteome</keyword>
<dbReference type="InterPro" id="IPR033369">
    <property type="entry name" value="C19orf12"/>
</dbReference>